<accession>A0A5Q0GX14</accession>
<evidence type="ECO:0000313" key="2">
    <source>
        <dbReference type="EMBL" id="QFZ18471.1"/>
    </source>
</evidence>
<sequence>MPLRPFRWLPHDGQRHAVKEGTVAFEDTATLCGEELTIPAAHPTKTQWCWPTCTTCDTAWRQHEGIPLFPRQRTTTPHPATRGNTGKPAHA</sequence>
<dbReference type="KEGG" id="ssyi:EKG83_14175"/>
<dbReference type="RefSeq" id="WP_153278081.1">
    <property type="nucleotide sequence ID" value="NZ_CP034550.1"/>
</dbReference>
<keyword evidence="3" id="KW-1185">Reference proteome</keyword>
<dbReference type="InterPro" id="IPR031795">
    <property type="entry name" value="Zf-HC3"/>
</dbReference>
<protein>
    <recommendedName>
        <fullName evidence="4">Zinc-finger domain-containing protein</fullName>
    </recommendedName>
</protein>
<name>A0A5Q0GX14_SACSY</name>
<dbReference type="Pfam" id="PF16827">
    <property type="entry name" value="zf-HC3"/>
    <property type="match status" value="1"/>
</dbReference>
<evidence type="ECO:0000256" key="1">
    <source>
        <dbReference type="SAM" id="MobiDB-lite"/>
    </source>
</evidence>
<feature type="compositionally biased region" description="Polar residues" evidence="1">
    <location>
        <begin position="72"/>
        <end position="84"/>
    </location>
</feature>
<feature type="region of interest" description="Disordered" evidence="1">
    <location>
        <begin position="67"/>
        <end position="91"/>
    </location>
</feature>
<reference evidence="3" key="1">
    <citation type="journal article" date="2021" name="Curr. Microbiol.">
        <title>Complete genome of nocamycin-producing strain Saccharothrix syringae NRRL B-16468 reveals the biosynthetic potential for secondary metabolites.</title>
        <authorList>
            <person name="Mo X."/>
            <person name="Yang S."/>
        </authorList>
    </citation>
    <scope>NUCLEOTIDE SEQUENCE [LARGE SCALE GENOMIC DNA]</scope>
    <source>
        <strain evidence="3">ATCC 51364 / DSM 43886 / JCM 6844 / KCTC 9398 / NBRC 14523 / NRRL B-16468 / INA 2240</strain>
    </source>
</reference>
<dbReference type="EMBL" id="CP034550">
    <property type="protein sequence ID" value="QFZ18471.1"/>
    <property type="molecule type" value="Genomic_DNA"/>
</dbReference>
<organism evidence="2 3">
    <name type="scientific">Saccharothrix syringae</name>
    <name type="common">Nocardiopsis syringae</name>
    <dbReference type="NCBI Taxonomy" id="103733"/>
    <lineage>
        <taxon>Bacteria</taxon>
        <taxon>Bacillati</taxon>
        <taxon>Actinomycetota</taxon>
        <taxon>Actinomycetes</taxon>
        <taxon>Pseudonocardiales</taxon>
        <taxon>Pseudonocardiaceae</taxon>
        <taxon>Saccharothrix</taxon>
    </lineage>
</organism>
<proteinExistence type="predicted"/>
<evidence type="ECO:0000313" key="3">
    <source>
        <dbReference type="Proteomes" id="UP000325787"/>
    </source>
</evidence>
<dbReference type="AlphaFoldDB" id="A0A5Q0GX14"/>
<gene>
    <name evidence="2" type="ORF">EKG83_14175</name>
</gene>
<dbReference type="Proteomes" id="UP000325787">
    <property type="component" value="Chromosome"/>
</dbReference>
<evidence type="ECO:0008006" key="4">
    <source>
        <dbReference type="Google" id="ProtNLM"/>
    </source>
</evidence>